<evidence type="ECO:0000256" key="3">
    <source>
        <dbReference type="ARBA" id="ARBA00022679"/>
    </source>
</evidence>
<dbReference type="EC" id="2.4.2.-" evidence="8"/>
<keyword evidence="5 8" id="KW-0520">NAD</keyword>
<dbReference type="PROSITE" id="PS51060">
    <property type="entry name" value="PARP_ALPHA_HD"/>
    <property type="match status" value="1"/>
</dbReference>
<dbReference type="Gene3D" id="3.90.228.10">
    <property type="match status" value="1"/>
</dbReference>
<proteinExistence type="inferred from homology"/>
<feature type="region of interest" description="Disordered" evidence="9">
    <location>
        <begin position="158"/>
        <end position="197"/>
    </location>
</feature>
<evidence type="ECO:0000256" key="1">
    <source>
        <dbReference type="ARBA" id="ARBA00004123"/>
    </source>
</evidence>
<dbReference type="PROSITE" id="PS50172">
    <property type="entry name" value="BRCT"/>
    <property type="match status" value="1"/>
</dbReference>
<dbReference type="InterPro" id="IPR004102">
    <property type="entry name" value="Poly(ADP-ribose)pol_reg_dom"/>
</dbReference>
<feature type="compositionally biased region" description="Polar residues" evidence="9">
    <location>
        <begin position="173"/>
        <end position="184"/>
    </location>
</feature>
<dbReference type="PANTHER" id="PTHR46530">
    <property type="entry name" value="PROTEIN MONO-ADP-RIBOSYLTRANSFERASE PARP4"/>
    <property type="match status" value="1"/>
</dbReference>
<dbReference type="SUPFAM" id="SSF52113">
    <property type="entry name" value="BRCT domain"/>
    <property type="match status" value="1"/>
</dbReference>
<dbReference type="Proteomes" id="UP001623349">
    <property type="component" value="Unassembled WGS sequence"/>
</dbReference>
<evidence type="ECO:0000256" key="5">
    <source>
        <dbReference type="ARBA" id="ARBA00023027"/>
    </source>
</evidence>
<dbReference type="PROSITE" id="PS51059">
    <property type="entry name" value="PARP_CATALYTIC"/>
    <property type="match status" value="1"/>
</dbReference>
<dbReference type="Pfam" id="PF00644">
    <property type="entry name" value="PARP"/>
    <property type="match status" value="1"/>
</dbReference>
<keyword evidence="3 8" id="KW-0808">Transferase</keyword>
<evidence type="ECO:0000313" key="14">
    <source>
        <dbReference type="EMBL" id="GAB1298937.1"/>
    </source>
</evidence>
<keyword evidence="4" id="KW-0548">Nucleotidyltransferase</keyword>
<evidence type="ECO:0000256" key="9">
    <source>
        <dbReference type="SAM" id="MobiDB-lite"/>
    </source>
</evidence>
<evidence type="ECO:0000256" key="2">
    <source>
        <dbReference type="ARBA" id="ARBA00022676"/>
    </source>
</evidence>
<feature type="region of interest" description="Disordered" evidence="9">
    <location>
        <begin position="1420"/>
        <end position="1506"/>
    </location>
</feature>
<feature type="domain" description="PARP alpha-helical" evidence="12">
    <location>
        <begin position="295"/>
        <end position="430"/>
    </location>
</feature>
<dbReference type="Pfam" id="PF26156">
    <property type="entry name" value="PARP4_MVP-ID"/>
    <property type="match status" value="1"/>
</dbReference>
<dbReference type="InterPro" id="IPR036616">
    <property type="entry name" value="Poly(ADP-ribose)pol_reg_dom_sf"/>
</dbReference>
<dbReference type="PANTHER" id="PTHR46530:SF1">
    <property type="entry name" value="PROTEIN MONO-ADP-RIBOSYLTRANSFERASE PARP4"/>
    <property type="match status" value="1"/>
</dbReference>
<dbReference type="Pfam" id="PF13768">
    <property type="entry name" value="VWA_3"/>
    <property type="match status" value="1"/>
</dbReference>
<dbReference type="InterPro" id="IPR013694">
    <property type="entry name" value="VIT"/>
</dbReference>
<evidence type="ECO:0000256" key="7">
    <source>
        <dbReference type="ARBA" id="ARBA00024347"/>
    </source>
</evidence>
<comment type="similarity">
    <text evidence="7">Belongs to the ARTD/PARP family.</text>
</comment>
<dbReference type="SMART" id="SM00327">
    <property type="entry name" value="VWA"/>
    <property type="match status" value="1"/>
</dbReference>
<feature type="domain" description="BRCT" evidence="10">
    <location>
        <begin position="14"/>
        <end position="158"/>
    </location>
</feature>
<dbReference type="CDD" id="cd01437">
    <property type="entry name" value="parp_like"/>
    <property type="match status" value="1"/>
</dbReference>
<evidence type="ECO:0000259" key="13">
    <source>
        <dbReference type="PROSITE" id="PS51468"/>
    </source>
</evidence>
<dbReference type="InterPro" id="IPR036465">
    <property type="entry name" value="vWFA_dom_sf"/>
</dbReference>
<evidence type="ECO:0000313" key="15">
    <source>
        <dbReference type="Proteomes" id="UP001623349"/>
    </source>
</evidence>
<dbReference type="Gene3D" id="3.40.50.410">
    <property type="entry name" value="von Willebrand factor, type A domain"/>
    <property type="match status" value="1"/>
</dbReference>
<keyword evidence="2 8" id="KW-0328">Glycosyltransferase</keyword>
<dbReference type="InterPro" id="IPR058904">
    <property type="entry name" value="PARP4_MVP-ID"/>
</dbReference>
<dbReference type="SUPFAM" id="SSF53300">
    <property type="entry name" value="vWA-like"/>
    <property type="match status" value="1"/>
</dbReference>
<evidence type="ECO:0000256" key="6">
    <source>
        <dbReference type="ARBA" id="ARBA00023242"/>
    </source>
</evidence>
<dbReference type="InterPro" id="IPR036420">
    <property type="entry name" value="BRCT_dom_sf"/>
</dbReference>
<dbReference type="Pfam" id="PF08487">
    <property type="entry name" value="VIT"/>
    <property type="match status" value="1"/>
</dbReference>
<feature type="region of interest" description="Disordered" evidence="9">
    <location>
        <begin position="1538"/>
        <end position="1605"/>
    </location>
</feature>
<dbReference type="InterPro" id="IPR001357">
    <property type="entry name" value="BRCT_dom"/>
</dbReference>
<feature type="domain" description="PARP catalytic" evidence="11">
    <location>
        <begin position="429"/>
        <end position="633"/>
    </location>
</feature>
<evidence type="ECO:0000259" key="10">
    <source>
        <dbReference type="PROSITE" id="PS50172"/>
    </source>
</evidence>
<comment type="subcellular location">
    <subcellularLocation>
        <location evidence="1">Nucleus</location>
    </subcellularLocation>
</comment>
<dbReference type="SMART" id="SM00292">
    <property type="entry name" value="BRCT"/>
    <property type="match status" value="1"/>
</dbReference>
<protein>
    <recommendedName>
        <fullName evidence="8">Poly [ADP-ribose] polymerase</fullName>
        <shortName evidence="8">PARP</shortName>
        <ecNumber evidence="8">2.4.2.-</ecNumber>
    </recommendedName>
</protein>
<accession>A0ABQ0FI61</accession>
<feature type="compositionally biased region" description="Low complexity" evidence="9">
    <location>
        <begin position="1541"/>
        <end position="1550"/>
    </location>
</feature>
<dbReference type="InterPro" id="IPR031273">
    <property type="entry name" value="PARP4"/>
</dbReference>
<dbReference type="InterPro" id="IPR058905">
    <property type="entry name" value="WGR-like_PARP4"/>
</dbReference>
<dbReference type="CDD" id="cd00198">
    <property type="entry name" value="vWFA"/>
    <property type="match status" value="1"/>
</dbReference>
<keyword evidence="6" id="KW-0539">Nucleus</keyword>
<keyword evidence="15" id="KW-1185">Reference proteome</keyword>
<dbReference type="PROSITE" id="PS51468">
    <property type="entry name" value="VIT"/>
    <property type="match status" value="1"/>
</dbReference>
<evidence type="ECO:0000259" key="12">
    <source>
        <dbReference type="PROSITE" id="PS51060"/>
    </source>
</evidence>
<dbReference type="SUPFAM" id="SSF47587">
    <property type="entry name" value="Domain of poly(ADP-ribose) polymerase"/>
    <property type="match status" value="1"/>
</dbReference>
<dbReference type="Gene3D" id="3.40.50.10190">
    <property type="entry name" value="BRCT domain"/>
    <property type="match status" value="1"/>
</dbReference>
<dbReference type="EMBL" id="BAAFST010000014">
    <property type="protein sequence ID" value="GAB1298937.1"/>
    <property type="molecule type" value="Genomic_DNA"/>
</dbReference>
<dbReference type="SUPFAM" id="SSF56399">
    <property type="entry name" value="ADP-ribosylation"/>
    <property type="match status" value="1"/>
</dbReference>
<gene>
    <name evidence="14" type="ORF">APTSU1_001417300</name>
</gene>
<feature type="region of interest" description="Disordered" evidence="9">
    <location>
        <begin position="1277"/>
        <end position="1296"/>
    </location>
</feature>
<dbReference type="Pfam" id="PF26166">
    <property type="entry name" value="WGR-like_PARP4"/>
    <property type="match status" value="1"/>
</dbReference>
<feature type="compositionally biased region" description="Pro residues" evidence="9">
    <location>
        <begin position="1420"/>
        <end position="1498"/>
    </location>
</feature>
<organism evidence="14 15">
    <name type="scientific">Apodemus speciosus</name>
    <name type="common">Large Japanese field mouse</name>
    <dbReference type="NCBI Taxonomy" id="105296"/>
    <lineage>
        <taxon>Eukaryota</taxon>
        <taxon>Metazoa</taxon>
        <taxon>Chordata</taxon>
        <taxon>Craniata</taxon>
        <taxon>Vertebrata</taxon>
        <taxon>Euteleostomi</taxon>
        <taxon>Mammalia</taxon>
        <taxon>Eutheria</taxon>
        <taxon>Euarchontoglires</taxon>
        <taxon>Glires</taxon>
        <taxon>Rodentia</taxon>
        <taxon>Myomorpha</taxon>
        <taxon>Muroidea</taxon>
        <taxon>Muridae</taxon>
        <taxon>Murinae</taxon>
        <taxon>Apodemus</taxon>
    </lineage>
</organism>
<comment type="caution">
    <text evidence="14">The sequence shown here is derived from an EMBL/GenBank/DDBJ whole genome shotgun (WGS) entry which is preliminary data.</text>
</comment>
<dbReference type="InterPro" id="IPR012317">
    <property type="entry name" value="Poly(ADP-ribose)pol_cat_dom"/>
</dbReference>
<feature type="domain" description="VIT" evidence="13">
    <location>
        <begin position="667"/>
        <end position="795"/>
    </location>
</feature>
<name>A0ABQ0FI61_APOSI</name>
<evidence type="ECO:0000256" key="4">
    <source>
        <dbReference type="ARBA" id="ARBA00022695"/>
    </source>
</evidence>
<sequence length="1919" mass="212307">MKTQLMERIFDKWMTLGIFANCIFCLKVKYLPHQEKKKLQTNIKENGGKFSFLLNPQSSGCSGSHSVDQAGLELRNPPASASQVLGLKACTTTARQDEFLSGKASSNMCTHVIVDSADVLSRCHLNSIQKNDVQIANPAFIQDSVRQRRLLDVKNYDPMSPAMTAPPAEKSGSEVQSETLPSDNTPEKENTEVSEVSAENVEIPPFLQDFEVVKYNILEKVGADRGPETVVVELQSSRDPGSCPFVIAAHFLLADRKTRRESTGKRTSEEAVDCYESYVEDLRRQGFLLQEHCTAEAMQLASEKLQALLLEEDISSGTLSQEVSDLLEVIWTEALGHLEHTLLKPVDSMSLNDVSKAEGVLLLVKTALKNGDSQEQLRKTMAEFYRLLPHRHPASEEVNLKLLAQKEDLCQLVRDIVNVCETNLSKPNPPSLAKYRALRCKIEHVEQNTEEFSRVRKEVLQNNRRECPADIMQIFRVGRVNEAMEFLSKLGNVRPLLHGSPVRNVLGILSRGLLLPKVAEDRGVQRTDVGNLGSGIYFSDSLSTSIKYAHAGEMDGSRLLVVCDVALGKCLDLFKKDFSLTEAPPGYDSVHGVSETASVPTDFQDDEFVVYKTNQVKMKYIVKFCIPGDQIKEFHPHENAGLEECGTGLSNGPQAEDFQLPDTKPLTNVKAGLQDASANSIPLDSVHVKGRIIDFVAQVIVFQTYTNQSLVPIEAKYIFPLDDKAAVCGFEAFINGKHIVGEIKEKEEAQQKYREAISHGHGAYLMDQDAPDVFTVSVGNLPPRAKVLIKITYITELSIQSPVAIFFIPATVAPWQQDKALNENLQDTVETIRIKEIGAEQSFSLAVSIEMPYMIEFISSDTHELRQKRTDCKAVVSTVEGSSLDSSGFSLHIGLRDAYLPRMWVEKHPEKESEACMLVFQPELADVLPGLREKNEVIICLDCSSSMESVTFTQARQVALYALSLLGEEQKVNILQFGTGYKELFSYPKCITDKKVATEFLMSAAPSMGNTDFWKILRNLSFLYPSEGLRNILLISDGHLQSESLTLQLVKRNIQHTRVFACAVGAWGAHAVLAQESHRPRMCSATSYTPVRLMFNSGTENIEAQMTRIRSPSCHSVSVKWQQLSRASPEPLQAPAWVPSLFHNDRLLVYGFIPHCTQATLRAFIQEKEFYTMVSTTELQKTTGTMIHKLAARALIRDYEDGILHDNETNHEMKKNIMKSLIIELSKENSLITQFTSFVAVEKRDINETPSADVPNISELVAEEDVDFLPYVSWQEKQPEPFPSQPFSISSEGNEEQSLRSSAKKCKIKTIKTCNLDISEDFEEMVKAAQSPATVQSPNFLVPLNVRPQPKDVEQPLDVIQVEPKRKRKIKRTCMGANELQDVPDSLLSSAPVVKAGFSSLSARLSSSAFLSPPCDIPPPPLPLPPPGGIPLPPPLFGGIHPHPPPPPLPFGGIHPPPPPPLSGVAHPPPPPPFPGVAHPPPPPPLSGGTHLPPPPPVGTQFSLSPQGFIPSKVNHRYKLARGPAIYDSEPPLLRHMGPRSGTTFSGSFHSSKDFDPGKFSPDPSNISFSPTAPELDALPRAALCSPPKPSSAPPATSVLSSRVRQDSSLRLQSASVHQSPSYGMSDISMESLESTLPLDFSSRAVPLDSLLQEAWAGSLSSLETKTDEAAAYMACEFLTSVETFSDEESVISDEDRKSPVSWASLFALQTEWSRDVDSSECEYCSSEGKICSIESQEIPQSHTTQQALHKKYWEGKSRSVAASAEDGFWKLTPELGLILKLDVNALLNSLEEKGIRSLGLPGAGTTGTKGRERLLDLIATLLVLQFLYTELEQELEQEGMVDKSLRKMDDAFISRTIPWAFENIKKAKEWSRRTEGQYPSICQRLELGKDWESATKQLLGIQAQVNTSLHRILHYSQG</sequence>
<dbReference type="SMART" id="SM00609">
    <property type="entry name" value="VIT"/>
    <property type="match status" value="1"/>
</dbReference>
<dbReference type="InterPro" id="IPR002035">
    <property type="entry name" value="VWF_A"/>
</dbReference>
<evidence type="ECO:0000259" key="11">
    <source>
        <dbReference type="PROSITE" id="PS51059"/>
    </source>
</evidence>
<reference evidence="14 15" key="1">
    <citation type="submission" date="2024-08" db="EMBL/GenBank/DDBJ databases">
        <title>The draft genome of Apodemus speciosus.</title>
        <authorList>
            <person name="Nabeshima K."/>
            <person name="Suzuki S."/>
            <person name="Onuma M."/>
        </authorList>
    </citation>
    <scope>NUCLEOTIDE SEQUENCE [LARGE SCALE GENOMIC DNA]</scope>
    <source>
        <strain evidence="14">IB14-021</strain>
    </source>
</reference>
<evidence type="ECO:0000256" key="8">
    <source>
        <dbReference type="RuleBase" id="RU362114"/>
    </source>
</evidence>